<sequence length="629" mass="72592">MSDQFTSLAKSFETDVFGQPRTSRYKQYVILKSAWVYKGPYNPERLGKLLNRTEWFRIWKTPLILLPIETLNTVDGVFAKYQNLIAGKNMGIRWNTESFTGNKYRVINRTDLLKFNQGILKAPWVYRDYGESLILALVHMWILGIGDTGMANMLMKTSTRQVYIIDFDETTGRDKDRPEFYFSRPSGKKYKWYQHMKPYYLKVAEKIKGMLNQTINQPFFPRIKKVVQLLIKYGTYSPVGSVGLSGTYPSVGSGGLSRTETPILKPPPAINILRSPIILNIKHPNIGKMVWTGLFNGTKTFHGYDLDIGKSAVQKGIRRGMIEFSLQAGFELWRLAEVGGKAGQTNLYNRLAVIATEDIGPANLNLVIYVVNYVLTDVKTHADRSATKLAAIIQQLATSKKTRIMSHIWSAYTDSNGRRKAIQAGLQLDSEVDLRLISDSSLNRFFRDGDPVEIIPLAKMFYFRLRERNFNAVWWVYQYIQILKKNKKMKVKSRRRRTKPMIIIWEMMRDFLGSKIVDVLSRAYFTLSEGRPFLMTAITTILYSKNKVGAVPIDQIINQGIQIWRNHPYLIKLKTSNYDFIVPEYVIDMHTKEGRRKGKNRQNFVREGALINNLDSAYYDQRLDRIYSS</sequence>
<accession>A0A481Z797</accession>
<evidence type="ECO:0000313" key="1">
    <source>
        <dbReference type="EMBL" id="QBK91282.1"/>
    </source>
</evidence>
<name>A0A481Z797_9VIRU</name>
<dbReference type="EMBL" id="MK500520">
    <property type="protein sequence ID" value="QBK91282.1"/>
    <property type="molecule type" value="Genomic_DNA"/>
</dbReference>
<dbReference type="GO" id="GO:0006260">
    <property type="term" value="P:DNA replication"/>
    <property type="evidence" value="ECO:0007669"/>
    <property type="project" value="InterPro"/>
</dbReference>
<dbReference type="SUPFAM" id="SSF48019">
    <property type="entry name" value="post-AAA+ oligomerization domain-like"/>
    <property type="match status" value="1"/>
</dbReference>
<reference evidence="1" key="1">
    <citation type="journal article" date="2019" name="MBio">
        <title>Virus Genomes from Deep Sea Sediments Expand the Ocean Megavirome and Support Independent Origins of Viral Gigantism.</title>
        <authorList>
            <person name="Backstrom D."/>
            <person name="Yutin N."/>
            <person name="Jorgensen S.L."/>
            <person name="Dharamshi J."/>
            <person name="Homa F."/>
            <person name="Zaremba-Niedwiedzka K."/>
            <person name="Spang A."/>
            <person name="Wolf Y.I."/>
            <person name="Koonin E.V."/>
            <person name="Ettema T.J."/>
        </authorList>
    </citation>
    <scope>NUCLEOTIDE SEQUENCE</scope>
</reference>
<gene>
    <name evidence="1" type="ORF">LCPAC202_02560</name>
</gene>
<dbReference type="Gene3D" id="1.20.272.10">
    <property type="match status" value="1"/>
</dbReference>
<dbReference type="GO" id="GO:0003677">
    <property type="term" value="F:DNA binding"/>
    <property type="evidence" value="ECO:0007669"/>
    <property type="project" value="InterPro"/>
</dbReference>
<organism evidence="1">
    <name type="scientific">Pithovirus LCPAC202</name>
    <dbReference type="NCBI Taxonomy" id="2506592"/>
    <lineage>
        <taxon>Viruses</taxon>
        <taxon>Pithoviruses</taxon>
    </lineage>
</organism>
<dbReference type="InterPro" id="IPR008921">
    <property type="entry name" value="DNA_pol3_clamp-load_cplx_C"/>
</dbReference>
<protein>
    <submittedName>
        <fullName evidence="1">Uncharacterized protein</fullName>
    </submittedName>
</protein>
<proteinExistence type="predicted"/>